<organism evidence="1 2">
    <name type="scientific">Mycena venus</name>
    <dbReference type="NCBI Taxonomy" id="2733690"/>
    <lineage>
        <taxon>Eukaryota</taxon>
        <taxon>Fungi</taxon>
        <taxon>Dikarya</taxon>
        <taxon>Basidiomycota</taxon>
        <taxon>Agaricomycotina</taxon>
        <taxon>Agaricomycetes</taxon>
        <taxon>Agaricomycetidae</taxon>
        <taxon>Agaricales</taxon>
        <taxon>Marasmiineae</taxon>
        <taxon>Mycenaceae</taxon>
        <taxon>Mycena</taxon>
    </lineage>
</organism>
<accession>A0A8H7D2K7</accession>
<proteinExistence type="predicted"/>
<protein>
    <submittedName>
        <fullName evidence="1">F-box domain-containing protein</fullName>
    </submittedName>
</protein>
<evidence type="ECO:0000313" key="2">
    <source>
        <dbReference type="Proteomes" id="UP000620124"/>
    </source>
</evidence>
<comment type="caution">
    <text evidence="1">The sequence shown here is derived from an EMBL/GenBank/DDBJ whole genome shotgun (WGS) entry which is preliminary data.</text>
</comment>
<dbReference type="SUPFAM" id="SSF52047">
    <property type="entry name" value="RNI-like"/>
    <property type="match status" value="1"/>
</dbReference>
<name>A0A8H7D2K7_9AGAR</name>
<dbReference type="Proteomes" id="UP000620124">
    <property type="component" value="Unassembled WGS sequence"/>
</dbReference>
<dbReference type="InterPro" id="IPR032675">
    <property type="entry name" value="LRR_dom_sf"/>
</dbReference>
<dbReference type="Gene3D" id="3.80.10.10">
    <property type="entry name" value="Ribonuclease Inhibitor"/>
    <property type="match status" value="1"/>
</dbReference>
<sequence length="481" mass="54727">MSATSTTTTNKRVQAPTTSVFRMNSADVTSDLRRRSQTRDYICNIPPELLAAIFQTAQRASEVDDRRLGEEEEDFAPRCALQTRVEVLVSHVNVYWRDVALNTRVLWRYINVGPHESADKIRVYMARSGPCTPLHLRLDLREAIPALTEILDLVFQQLDRWERFIIHSNIETSKIPVVSRLYDTCAPSLEHLGLCIHDIDSENLASVRRTDFEQILTQGCPRLTVLRLRGLSMHFFRPPLSNVTTLYLEQTRGLFLGYQCFKNLLTAAPALAHLSIHDTIIDEWEDSWPVDSVDDIPLPNLVALRLSIPGTLQHIFSDILISISAPRLISLVLKEVGQIHLDRFLQLPAASTKFPVLSSLTFCDFDYQSAERLALMCAAFPNSIASVPGSPDGEPWPGLQTLSTNLDPDDLQLTRDAVERRQRIGCPLRFLCVSGIEEEEIDEDEEEIWEWLEENLTVERFETVERWPPGSEYDPDDTLFT</sequence>
<dbReference type="AlphaFoldDB" id="A0A8H7D2K7"/>
<reference evidence="1" key="1">
    <citation type="submission" date="2020-05" db="EMBL/GenBank/DDBJ databases">
        <title>Mycena genomes resolve the evolution of fungal bioluminescence.</title>
        <authorList>
            <person name="Tsai I.J."/>
        </authorList>
    </citation>
    <scope>NUCLEOTIDE SEQUENCE</scope>
    <source>
        <strain evidence="1">CCC161011</strain>
    </source>
</reference>
<gene>
    <name evidence="1" type="ORF">MVEN_00975600</name>
</gene>
<dbReference type="EMBL" id="JACAZI010000007">
    <property type="protein sequence ID" value="KAF7356428.1"/>
    <property type="molecule type" value="Genomic_DNA"/>
</dbReference>
<keyword evidence="2" id="KW-1185">Reference proteome</keyword>
<dbReference type="OrthoDB" id="3244423at2759"/>
<evidence type="ECO:0000313" key="1">
    <source>
        <dbReference type="EMBL" id="KAF7356428.1"/>
    </source>
</evidence>